<dbReference type="EMBL" id="SMAL01000002">
    <property type="protein sequence ID" value="TCT16272.1"/>
    <property type="molecule type" value="Genomic_DNA"/>
</dbReference>
<dbReference type="Gene3D" id="3.40.710.10">
    <property type="entry name" value="DD-peptidase/beta-lactamase superfamily"/>
    <property type="match status" value="1"/>
</dbReference>
<comment type="caution">
    <text evidence="3">The sequence shown here is derived from an EMBL/GenBank/DDBJ whole genome shotgun (WGS) entry which is preliminary data.</text>
</comment>
<evidence type="ECO:0000256" key="1">
    <source>
        <dbReference type="SAM" id="Phobius"/>
    </source>
</evidence>
<dbReference type="Pfam" id="PF00144">
    <property type="entry name" value="Beta-lactamase"/>
    <property type="match status" value="1"/>
</dbReference>
<dbReference type="InterPro" id="IPR001466">
    <property type="entry name" value="Beta-lactam-related"/>
</dbReference>
<evidence type="ECO:0000259" key="2">
    <source>
        <dbReference type="Pfam" id="PF00144"/>
    </source>
</evidence>
<feature type="domain" description="Beta-lactamase-related" evidence="2">
    <location>
        <begin position="47"/>
        <end position="364"/>
    </location>
</feature>
<dbReference type="RefSeq" id="WP_132250545.1">
    <property type="nucleotide sequence ID" value="NZ_SMAL01000002.1"/>
</dbReference>
<sequence>MGRKILVFLLFLIVMITPFFISYNSFNENNNISSLIENFETQTPVLLDHYNIPGASISLIEDGELRWIGTFGFADIENQQEINKDTVYQMASISKSVTAFGIMKLVEEGIINLDDPIETYITRWQLPESIYDKSQVTIRRVLSHTAGLSRGGGYPGYESFSELPSLEESLSGIGGGSQPVELIYEPGTRYFYSGGGYNLLQLLIEEVTGQDFDRYMKEVVLIPMEMKDSSFQWEDYTESRIGKAYNIKLEELPNYLFIEKAAAGLYSTIGDISQFVIASINSYGGGDDFLQKGTLKEMYEPVLTVKGLEGFIYKSTALGHFINMDNNNRPLVAHDGGNKGWRTNFSFVPDIGAGIVILTNGDNGTYLINEALNTWYFKVYEEKRDFNKLTHNVCAVVYAISSALILWSLLIIIQLYKGYKKGELVFLKVYTNKIHFIVKIVVSVALIYFAYFIGKQIVPILGFVNTNIGSVFGIAINIRIIIGIIQMFVNKRKIV</sequence>
<proteinExistence type="predicted"/>
<feature type="transmembrane region" description="Helical" evidence="1">
    <location>
        <begin position="395"/>
        <end position="416"/>
    </location>
</feature>
<feature type="transmembrane region" description="Helical" evidence="1">
    <location>
        <begin position="466"/>
        <end position="489"/>
    </location>
</feature>
<evidence type="ECO:0000313" key="3">
    <source>
        <dbReference type="EMBL" id="TCT16272.1"/>
    </source>
</evidence>
<keyword evidence="1" id="KW-0472">Membrane</keyword>
<reference evidence="3 4" key="1">
    <citation type="submission" date="2019-03" db="EMBL/GenBank/DDBJ databases">
        <title>Genomic Encyclopedia of Type Strains, Phase IV (KMG-IV): sequencing the most valuable type-strain genomes for metagenomic binning, comparative biology and taxonomic classification.</title>
        <authorList>
            <person name="Goeker M."/>
        </authorList>
    </citation>
    <scope>NUCLEOTIDE SEQUENCE [LARGE SCALE GENOMIC DNA]</scope>
    <source>
        <strain evidence="3 4">DSM 24629</strain>
    </source>
</reference>
<dbReference type="InterPro" id="IPR012338">
    <property type="entry name" value="Beta-lactam/transpept-like"/>
</dbReference>
<keyword evidence="1" id="KW-1133">Transmembrane helix</keyword>
<evidence type="ECO:0000313" key="4">
    <source>
        <dbReference type="Proteomes" id="UP000294902"/>
    </source>
</evidence>
<dbReference type="AlphaFoldDB" id="A0A4R3MP26"/>
<dbReference type="Proteomes" id="UP000294902">
    <property type="component" value="Unassembled WGS sequence"/>
</dbReference>
<dbReference type="PANTHER" id="PTHR46825">
    <property type="entry name" value="D-ALANYL-D-ALANINE-CARBOXYPEPTIDASE/ENDOPEPTIDASE AMPH"/>
    <property type="match status" value="1"/>
</dbReference>
<feature type="transmembrane region" description="Helical" evidence="1">
    <location>
        <begin position="436"/>
        <end position="454"/>
    </location>
</feature>
<protein>
    <submittedName>
        <fullName evidence="3">CubicO group peptidase (Beta-lactamase class C family)</fullName>
    </submittedName>
</protein>
<dbReference type="SUPFAM" id="SSF56601">
    <property type="entry name" value="beta-lactamase/transpeptidase-like"/>
    <property type="match status" value="1"/>
</dbReference>
<feature type="transmembrane region" description="Helical" evidence="1">
    <location>
        <begin position="7"/>
        <end position="26"/>
    </location>
</feature>
<keyword evidence="4" id="KW-1185">Reference proteome</keyword>
<name>A0A4R3MP26_9FIRM</name>
<keyword evidence="1" id="KW-0812">Transmembrane</keyword>
<dbReference type="OrthoDB" id="9797709at2"/>
<organism evidence="3 4">
    <name type="scientific">Natranaerovirga pectinivora</name>
    <dbReference type="NCBI Taxonomy" id="682400"/>
    <lineage>
        <taxon>Bacteria</taxon>
        <taxon>Bacillati</taxon>
        <taxon>Bacillota</taxon>
        <taxon>Clostridia</taxon>
        <taxon>Lachnospirales</taxon>
        <taxon>Natranaerovirgaceae</taxon>
        <taxon>Natranaerovirga</taxon>
    </lineage>
</organism>
<gene>
    <name evidence="3" type="ORF">EDC18_102289</name>
</gene>
<dbReference type="InterPro" id="IPR050491">
    <property type="entry name" value="AmpC-like"/>
</dbReference>
<dbReference type="PANTHER" id="PTHR46825:SF12">
    <property type="entry name" value="PENICILLIN-BINDING PROTEIN 4"/>
    <property type="match status" value="1"/>
</dbReference>
<accession>A0A4R3MP26</accession>